<dbReference type="Gene3D" id="3.30.40.10">
    <property type="entry name" value="Zinc/RING finger domain, C3HC4 (zinc finger)"/>
    <property type="match status" value="1"/>
</dbReference>
<dbReference type="Pfam" id="PF23202">
    <property type="entry name" value="PAH_ZNF598"/>
    <property type="match status" value="1"/>
</dbReference>
<keyword evidence="5" id="KW-0963">Cytoplasm</keyword>
<feature type="compositionally biased region" description="Low complexity" evidence="13">
    <location>
        <begin position="560"/>
        <end position="569"/>
    </location>
</feature>
<dbReference type="GeneID" id="105365442"/>
<evidence type="ECO:0000313" key="16">
    <source>
        <dbReference type="RefSeq" id="XP_011501913.1"/>
    </source>
</evidence>
<dbReference type="GO" id="GO:0061630">
    <property type="term" value="F:ubiquitin protein ligase activity"/>
    <property type="evidence" value="ECO:0007669"/>
    <property type="project" value="UniProtKB-EC"/>
</dbReference>
<feature type="compositionally biased region" description="Polar residues" evidence="13">
    <location>
        <begin position="570"/>
        <end position="579"/>
    </location>
</feature>
<evidence type="ECO:0000259" key="14">
    <source>
        <dbReference type="PROSITE" id="PS50089"/>
    </source>
</evidence>
<reference evidence="16" key="1">
    <citation type="submission" date="2025-08" db="UniProtKB">
        <authorList>
            <consortium name="RefSeq"/>
        </authorList>
    </citation>
    <scope>IDENTIFICATION</scope>
</reference>
<evidence type="ECO:0000256" key="2">
    <source>
        <dbReference type="ARBA" id="ARBA00004496"/>
    </source>
</evidence>
<keyword evidence="15" id="KW-1185">Reference proteome</keyword>
<dbReference type="InterPro" id="IPR044288">
    <property type="entry name" value="ZNF598/HEL2"/>
</dbReference>
<keyword evidence="6" id="KW-0597">Phosphoprotein</keyword>
<keyword evidence="10" id="KW-0862">Zinc</keyword>
<evidence type="ECO:0000256" key="10">
    <source>
        <dbReference type="ARBA" id="ARBA00022833"/>
    </source>
</evidence>
<dbReference type="InterPro" id="IPR001841">
    <property type="entry name" value="Znf_RING"/>
</dbReference>
<comment type="subcellular location">
    <subcellularLocation>
        <location evidence="2">Cytoplasm</location>
    </subcellularLocation>
</comment>
<gene>
    <name evidence="16" type="primary">LOC105365442</name>
</gene>
<dbReference type="Pfam" id="PF25447">
    <property type="entry name" value="RING_ZNF598"/>
    <property type="match status" value="1"/>
</dbReference>
<feature type="compositionally biased region" description="Low complexity" evidence="13">
    <location>
        <begin position="621"/>
        <end position="633"/>
    </location>
</feature>
<dbReference type="GO" id="GO:0072344">
    <property type="term" value="P:rescue of stalled ribosome"/>
    <property type="evidence" value="ECO:0007669"/>
    <property type="project" value="InterPro"/>
</dbReference>
<keyword evidence="9 12" id="KW-0863">Zinc-finger</keyword>
<keyword evidence="8" id="KW-0479">Metal-binding</keyword>
<evidence type="ECO:0000256" key="12">
    <source>
        <dbReference type="PROSITE-ProRule" id="PRU00175"/>
    </source>
</evidence>
<feature type="region of interest" description="Disordered" evidence="13">
    <location>
        <begin position="485"/>
        <end position="677"/>
    </location>
</feature>
<protein>
    <recommendedName>
        <fullName evidence="4">RING-type E3 ubiquitin transferase</fullName>
        <ecNumber evidence="4">2.3.2.27</ecNumber>
    </recommendedName>
</protein>
<dbReference type="PROSITE" id="PS50089">
    <property type="entry name" value="ZF_RING_2"/>
    <property type="match status" value="1"/>
</dbReference>
<feature type="region of interest" description="Disordered" evidence="13">
    <location>
        <begin position="434"/>
        <end position="469"/>
    </location>
</feature>
<evidence type="ECO:0000256" key="4">
    <source>
        <dbReference type="ARBA" id="ARBA00012483"/>
    </source>
</evidence>
<feature type="region of interest" description="Disordered" evidence="13">
    <location>
        <begin position="278"/>
        <end position="302"/>
    </location>
</feature>
<comment type="catalytic activity">
    <reaction evidence="1">
        <text>S-ubiquitinyl-[E2 ubiquitin-conjugating enzyme]-L-cysteine + [acceptor protein]-L-lysine = [E2 ubiquitin-conjugating enzyme]-L-cysteine + N(6)-ubiquitinyl-[acceptor protein]-L-lysine.</text>
        <dbReference type="EC" id="2.3.2.27"/>
    </reaction>
</comment>
<dbReference type="AlphaFoldDB" id="A0AAJ7DZA7"/>
<dbReference type="GO" id="GO:0043022">
    <property type="term" value="F:ribosome binding"/>
    <property type="evidence" value="ECO:0007669"/>
    <property type="project" value="TreeGrafter"/>
</dbReference>
<feature type="compositionally biased region" description="Basic and acidic residues" evidence="13">
    <location>
        <begin position="580"/>
        <end position="599"/>
    </location>
</feature>
<dbReference type="GO" id="GO:0008270">
    <property type="term" value="F:zinc ion binding"/>
    <property type="evidence" value="ECO:0007669"/>
    <property type="project" value="UniProtKB-KW"/>
</dbReference>
<dbReference type="SUPFAM" id="SSF57850">
    <property type="entry name" value="RING/U-box"/>
    <property type="match status" value="1"/>
</dbReference>
<dbReference type="RefSeq" id="XP_011501913.1">
    <property type="nucleotide sequence ID" value="XM_011503611.1"/>
</dbReference>
<dbReference type="InterPro" id="IPR013087">
    <property type="entry name" value="Znf_C2H2_type"/>
</dbReference>
<dbReference type="KEGG" id="csol:105365442"/>
<evidence type="ECO:0000256" key="1">
    <source>
        <dbReference type="ARBA" id="ARBA00000900"/>
    </source>
</evidence>
<feature type="domain" description="RING-type" evidence="14">
    <location>
        <begin position="15"/>
        <end position="55"/>
    </location>
</feature>
<feature type="compositionally biased region" description="Polar residues" evidence="13">
    <location>
        <begin position="520"/>
        <end position="535"/>
    </location>
</feature>
<dbReference type="CDD" id="cd16615">
    <property type="entry name" value="RING-HC_ZNF598"/>
    <property type="match status" value="1"/>
</dbReference>
<evidence type="ECO:0000256" key="7">
    <source>
        <dbReference type="ARBA" id="ARBA00022679"/>
    </source>
</evidence>
<dbReference type="InterPro" id="IPR041888">
    <property type="entry name" value="RING-HC_ZNF598/HEL2"/>
</dbReference>
<evidence type="ECO:0000313" key="15">
    <source>
        <dbReference type="Proteomes" id="UP000695007"/>
    </source>
</evidence>
<dbReference type="Proteomes" id="UP000695007">
    <property type="component" value="Unplaced"/>
</dbReference>
<evidence type="ECO:0000256" key="6">
    <source>
        <dbReference type="ARBA" id="ARBA00022553"/>
    </source>
</evidence>
<dbReference type="GO" id="GO:0016567">
    <property type="term" value="P:protein ubiquitination"/>
    <property type="evidence" value="ECO:0007669"/>
    <property type="project" value="TreeGrafter"/>
</dbReference>
<comment type="similarity">
    <text evidence="11">Belongs to the ZNF598/HEL2 family.</text>
</comment>
<evidence type="ECO:0000256" key="13">
    <source>
        <dbReference type="SAM" id="MobiDB-lite"/>
    </source>
</evidence>
<name>A0AAJ7DZA7_9HYME</name>
<dbReference type="InterPro" id="IPR057634">
    <property type="entry name" value="PAH_ZNF598/HEL2"/>
</dbReference>
<dbReference type="EC" id="2.3.2.27" evidence="4"/>
<evidence type="ECO:0000256" key="11">
    <source>
        <dbReference type="ARBA" id="ARBA00035113"/>
    </source>
</evidence>
<proteinExistence type="inferred from homology"/>
<sequence>MSVSNDNSNNYSNTCVVCYKNVEYYSIGMCEHPVCFECSTRMRVLCQQNECPICRQDLPKVVFTKEIKAFRFLKKGNLLDIKYNIYFDNAEIQNKFLILLAHTCTICANQVFGSFTNLQDHMKRKHDLHYCQLCADNLKIFSYERRCYTRAELSKHQSKGDQDDKSHKGHPLCEFCDQRYMDVDELYRHLRRDHLFCHFCDADGFHQYYNSYDYLRKHFQTEHHLCEEGSCISEPLTSVFRTDIDLRAHKAKKHGKQLGKAAAKQARTLELEFTLAPRGDLRGRRGPPGATRGSRDHGGYHQPHQQLEVEPAIEKPVFTRQPLVDVQSTQEFPRLGNVESSPCPAPGPGQSKTRGNLTICSTLRKGNYDENFPALGPESAAAPPSLPKSFNVSVSSTNKAARSTFAKPATTAAPDLSIHVNRRPNGMVMTRLSGSSSLRIKPGPSRDSDFPALGQGSTGSAADPSTRTWTKITCVKPTTTQVKKVAPAPLTTSPPPLRSGQDYPSLAKPTKGQGKGKETTAPNGSPSPWLQVHTTDSSDKFATITADATKGKAKKKKMKQQQQQQQQQQHNSLTNNESTSHVHDVNRKAEQRSPSKDTEQESSTVAPVTIPRKRSELKIENLNTKNNNLSTKVKTSDSTRANNFPVLSRSGNRPPGLGSPPPGFGGSTTATTPATPPPGFLSRLNGLTFTNSSGENYTIVPDETDQPHRCYTYQQPDNFQRRNQSLMAKFNDCLGPDDGEDFKAFRYLSRLYRSGIYNAATYYKQCRTVMGVGSFKRLFPELLALLPDIDKQRELFEVHKNEASADDVFMADLIECPKCGQILHKVDLHSHATSHSIENHFPVLGKNSPASNHVLPKN</sequence>
<keyword evidence="7" id="KW-0808">Transferase</keyword>
<dbReference type="PANTHER" id="PTHR22938">
    <property type="entry name" value="ZINC FINGER PROTEIN 598"/>
    <property type="match status" value="1"/>
</dbReference>
<dbReference type="SMART" id="SM00355">
    <property type="entry name" value="ZnF_C2H2"/>
    <property type="match status" value="5"/>
</dbReference>
<organism evidence="15 16">
    <name type="scientific">Ceratosolen solmsi marchali</name>
    <dbReference type="NCBI Taxonomy" id="326594"/>
    <lineage>
        <taxon>Eukaryota</taxon>
        <taxon>Metazoa</taxon>
        <taxon>Ecdysozoa</taxon>
        <taxon>Arthropoda</taxon>
        <taxon>Hexapoda</taxon>
        <taxon>Insecta</taxon>
        <taxon>Pterygota</taxon>
        <taxon>Neoptera</taxon>
        <taxon>Endopterygota</taxon>
        <taxon>Hymenoptera</taxon>
        <taxon>Apocrita</taxon>
        <taxon>Proctotrupomorpha</taxon>
        <taxon>Chalcidoidea</taxon>
        <taxon>Agaonidae</taxon>
        <taxon>Agaoninae</taxon>
        <taxon>Ceratosolen</taxon>
    </lineage>
</organism>
<accession>A0AAJ7DZA7</accession>
<dbReference type="PANTHER" id="PTHR22938:SF0">
    <property type="entry name" value="E3 UBIQUITIN-PROTEIN LIGASE ZNF598"/>
    <property type="match status" value="1"/>
</dbReference>
<evidence type="ECO:0000256" key="8">
    <source>
        <dbReference type="ARBA" id="ARBA00022723"/>
    </source>
</evidence>
<dbReference type="InterPro" id="IPR013083">
    <property type="entry name" value="Znf_RING/FYVE/PHD"/>
</dbReference>
<feature type="region of interest" description="Disordered" evidence="13">
    <location>
        <begin position="334"/>
        <end position="356"/>
    </location>
</feature>
<dbReference type="PROSITE" id="PS00028">
    <property type="entry name" value="ZINC_FINGER_C2H2_1"/>
    <property type="match status" value="1"/>
</dbReference>
<evidence type="ECO:0000256" key="5">
    <source>
        <dbReference type="ARBA" id="ARBA00022490"/>
    </source>
</evidence>
<evidence type="ECO:0000256" key="9">
    <source>
        <dbReference type="ARBA" id="ARBA00022771"/>
    </source>
</evidence>
<dbReference type="GO" id="GO:0005737">
    <property type="term" value="C:cytoplasm"/>
    <property type="evidence" value="ECO:0007669"/>
    <property type="project" value="UniProtKB-SubCell"/>
</dbReference>
<feature type="compositionally biased region" description="Polar residues" evidence="13">
    <location>
        <begin position="458"/>
        <end position="469"/>
    </location>
</feature>
<comment type="pathway">
    <text evidence="3">Protein modification; protein ubiquitination.</text>
</comment>
<evidence type="ECO:0000256" key="3">
    <source>
        <dbReference type="ARBA" id="ARBA00004906"/>
    </source>
</evidence>